<dbReference type="Pfam" id="PF07540">
    <property type="entry name" value="NOC3p"/>
    <property type="match status" value="1"/>
</dbReference>
<dbReference type="AlphaFoldDB" id="A0A9W8B7D6"/>
<protein>
    <recommendedName>
        <fullName evidence="5">Nucleolar complex-associated protein 3</fullName>
    </recommendedName>
</protein>
<dbReference type="InterPro" id="IPR005612">
    <property type="entry name" value="CCAAT-binding_factor"/>
</dbReference>
<dbReference type="InterPro" id="IPR016903">
    <property type="entry name" value="Nucleolar_cplx-assoc_3"/>
</dbReference>
<feature type="region of interest" description="Disordered" evidence="6">
    <location>
        <begin position="166"/>
        <end position="193"/>
    </location>
</feature>
<evidence type="ECO:0000259" key="8">
    <source>
        <dbReference type="Pfam" id="PF07540"/>
    </source>
</evidence>
<gene>
    <name evidence="9" type="ORF">H4R34_000281</name>
</gene>
<dbReference type="GO" id="GO:0003682">
    <property type="term" value="F:chromatin binding"/>
    <property type="evidence" value="ECO:0007669"/>
    <property type="project" value="TreeGrafter"/>
</dbReference>
<dbReference type="PIRSF" id="PIRSF028977">
    <property type="entry name" value="Nucleolar_complex_p3"/>
    <property type="match status" value="1"/>
</dbReference>
<dbReference type="EMBL" id="JANBQB010000006">
    <property type="protein sequence ID" value="KAJ1985024.1"/>
    <property type="molecule type" value="Genomic_DNA"/>
</dbReference>
<feature type="compositionally biased region" description="Basic and acidic residues" evidence="6">
    <location>
        <begin position="7"/>
        <end position="24"/>
    </location>
</feature>
<proteinExistence type="inferred from homology"/>
<evidence type="ECO:0000256" key="6">
    <source>
        <dbReference type="SAM" id="MobiDB-lite"/>
    </source>
</evidence>
<name>A0A9W8B7D6_9FUNG</name>
<dbReference type="InterPro" id="IPR011501">
    <property type="entry name" value="Noc3_N"/>
</dbReference>
<dbReference type="InterPro" id="IPR016024">
    <property type="entry name" value="ARM-type_fold"/>
</dbReference>
<accession>A0A9W8B7D6</accession>
<feature type="compositionally biased region" description="Acidic residues" evidence="6">
    <location>
        <begin position="51"/>
        <end position="60"/>
    </location>
</feature>
<comment type="subcellular location">
    <subcellularLocation>
        <location evidence="1 5">Nucleus</location>
        <location evidence="1 5">Nucleolus</location>
    </subcellularLocation>
</comment>
<evidence type="ECO:0000256" key="5">
    <source>
        <dbReference type="PIRNR" id="PIRNR028977"/>
    </source>
</evidence>
<dbReference type="Pfam" id="PF03914">
    <property type="entry name" value="CBF"/>
    <property type="match status" value="1"/>
</dbReference>
<keyword evidence="10" id="KW-1185">Reference proteome</keyword>
<feature type="region of interest" description="Disordered" evidence="6">
    <location>
        <begin position="1"/>
        <end position="72"/>
    </location>
</feature>
<evidence type="ECO:0000256" key="1">
    <source>
        <dbReference type="ARBA" id="ARBA00004604"/>
    </source>
</evidence>
<dbReference type="OrthoDB" id="10263597at2759"/>
<keyword evidence="3" id="KW-0175">Coiled coil</keyword>
<dbReference type="Proteomes" id="UP001151582">
    <property type="component" value="Unassembled WGS sequence"/>
</dbReference>
<sequence>MPRRDRTRMPRTVDYEQLFERPDESSSSEDEIVDYNHVESESGDDALPAIDLDDSDDSDGHEEPALTVGTVNPFSLVDAGADSEAPEALNALYDELLDQDVDSARPTVLKQPRASRKQHVKQDEDAALEERYERNLSLHNDAASGPKALPIKLSTGKLIHRRQVVEAPVAPEQPESLTEAPPTERPAKQKPVALPYGGLGRKEYIVKTKIRLAERAQKLIENPEANIALLKKIHQTAVEDEAIPSLCKLALLTELAIFQDVIPGYPIRALTEQEKTARVSKEVRQLRQYEESLVTGYQKYLQFLDRVIKQGPRKQSTTSTDQSGSHASLAQVALQCMCQLLKAAPHFNFRVNLLAAVIGQMCSKKSPAMAKMCCQAIVELFQNDVSGRYSLDAMTIMSKAIKARKYQVAPEVIQSFLYLRLRDELNPQVIHGSDATAKAGGKKRRHPVNDAGQKVHLSKKMRKHRKESRVVEQELKEAEAEYSQEEKEKWHSETLKAMFIIYFRILKTPESHNLLPVVLEGLAKFAHLISVDYFDDLLKYLKRIMDGSLQVPGGAQATETDCNTVSSRTALLCIVTAFQLLSGQGEALNIDLTEFYTQLYRLLPDLASNPHLEKRAIDPHGLGIIDDDAVASQADMLLKTLEIMFFKRGKVPVNRVAAFAKRLCTVGLHLPPNVLIKCVALLRMLLSKYPRLDQLMSSEESLANGVYLGELDDPELCNPFATSLWEIQALRKHYHPRVREAVKGLLVQCKNSAR</sequence>
<evidence type="ECO:0000256" key="3">
    <source>
        <dbReference type="ARBA" id="ARBA00023054"/>
    </source>
</evidence>
<evidence type="ECO:0000313" key="9">
    <source>
        <dbReference type="EMBL" id="KAJ1985024.1"/>
    </source>
</evidence>
<dbReference type="GO" id="GO:0042254">
    <property type="term" value="P:ribosome biogenesis"/>
    <property type="evidence" value="ECO:0007669"/>
    <property type="project" value="UniProtKB-KW"/>
</dbReference>
<comment type="similarity">
    <text evidence="2 5">Belongs to the CBF/MAK21 family.</text>
</comment>
<dbReference type="SUPFAM" id="SSF48371">
    <property type="entry name" value="ARM repeat"/>
    <property type="match status" value="1"/>
</dbReference>
<evidence type="ECO:0000256" key="4">
    <source>
        <dbReference type="ARBA" id="ARBA00023242"/>
    </source>
</evidence>
<evidence type="ECO:0000259" key="7">
    <source>
        <dbReference type="Pfam" id="PF03914"/>
    </source>
</evidence>
<organism evidence="9 10">
    <name type="scientific">Dimargaris verticillata</name>
    <dbReference type="NCBI Taxonomy" id="2761393"/>
    <lineage>
        <taxon>Eukaryota</taxon>
        <taxon>Fungi</taxon>
        <taxon>Fungi incertae sedis</taxon>
        <taxon>Zoopagomycota</taxon>
        <taxon>Kickxellomycotina</taxon>
        <taxon>Dimargaritomycetes</taxon>
        <taxon>Dimargaritales</taxon>
        <taxon>Dimargaritaceae</taxon>
        <taxon>Dimargaris</taxon>
    </lineage>
</organism>
<comment type="function">
    <text evidence="5">Required for synthesis of 60S ribosomal subunits and the transport of pre-ribosomes from the nucleoplasm to the cytoplasm.</text>
</comment>
<dbReference type="PANTHER" id="PTHR14428">
    <property type="entry name" value="NUCLEOLAR COMPLEX PROTEIN 3"/>
    <property type="match status" value="1"/>
</dbReference>
<comment type="caution">
    <text evidence="9">The sequence shown here is derived from an EMBL/GenBank/DDBJ whole genome shotgun (WGS) entry which is preliminary data.</text>
</comment>
<feature type="compositionally biased region" description="Basic residues" evidence="6">
    <location>
        <begin position="456"/>
        <end position="467"/>
    </location>
</feature>
<dbReference type="GO" id="GO:0006270">
    <property type="term" value="P:DNA replication initiation"/>
    <property type="evidence" value="ECO:0007669"/>
    <property type="project" value="TreeGrafter"/>
</dbReference>
<dbReference type="PANTHER" id="PTHR14428:SF5">
    <property type="entry name" value="NUCLEOLAR COMPLEX PROTEIN 3 HOMOLOG"/>
    <property type="match status" value="1"/>
</dbReference>
<dbReference type="GO" id="GO:0005730">
    <property type="term" value="C:nucleolus"/>
    <property type="evidence" value="ECO:0007669"/>
    <property type="project" value="UniProtKB-SubCell"/>
</dbReference>
<feature type="domain" description="Nucleolar complex-associated protein 3 N-terminal" evidence="8">
    <location>
        <begin position="208"/>
        <end position="300"/>
    </location>
</feature>
<keyword evidence="5" id="KW-0690">Ribosome biogenesis</keyword>
<evidence type="ECO:0000313" key="10">
    <source>
        <dbReference type="Proteomes" id="UP001151582"/>
    </source>
</evidence>
<feature type="region of interest" description="Disordered" evidence="6">
    <location>
        <begin position="432"/>
        <end position="469"/>
    </location>
</feature>
<evidence type="ECO:0000256" key="2">
    <source>
        <dbReference type="ARBA" id="ARBA00007797"/>
    </source>
</evidence>
<keyword evidence="4" id="KW-0539">Nucleus</keyword>
<feature type="domain" description="CCAAT-binding factor" evidence="7">
    <location>
        <begin position="570"/>
        <end position="741"/>
    </location>
</feature>
<reference evidence="9" key="1">
    <citation type="submission" date="2022-07" db="EMBL/GenBank/DDBJ databases">
        <title>Phylogenomic reconstructions and comparative analyses of Kickxellomycotina fungi.</title>
        <authorList>
            <person name="Reynolds N.K."/>
            <person name="Stajich J.E."/>
            <person name="Barry K."/>
            <person name="Grigoriev I.V."/>
            <person name="Crous P."/>
            <person name="Smith M.E."/>
        </authorList>
    </citation>
    <scope>NUCLEOTIDE SEQUENCE</scope>
    <source>
        <strain evidence="9">RSA 567</strain>
    </source>
</reference>